<dbReference type="InterPro" id="IPR011335">
    <property type="entry name" value="Restrct_endonuc-II-like"/>
</dbReference>
<organism evidence="3 4">
    <name type="scientific">Arenimonas maotaiensis</name>
    <dbReference type="NCBI Taxonomy" id="1446479"/>
    <lineage>
        <taxon>Bacteria</taxon>
        <taxon>Pseudomonadati</taxon>
        <taxon>Pseudomonadota</taxon>
        <taxon>Gammaproteobacteria</taxon>
        <taxon>Lysobacterales</taxon>
        <taxon>Lysobacteraceae</taxon>
        <taxon>Arenimonas</taxon>
    </lineage>
</organism>
<reference evidence="3" key="1">
    <citation type="journal article" date="2014" name="Int. J. Syst. Evol. Microbiol.">
        <title>Complete genome sequence of Corynebacterium casei LMG S-19264T (=DSM 44701T), isolated from a smear-ripened cheese.</title>
        <authorList>
            <consortium name="US DOE Joint Genome Institute (JGI-PGF)"/>
            <person name="Walter F."/>
            <person name="Albersmeier A."/>
            <person name="Kalinowski J."/>
            <person name="Ruckert C."/>
        </authorList>
    </citation>
    <scope>NUCLEOTIDE SEQUENCE</scope>
    <source>
        <strain evidence="3">CGMCC 1.12726</strain>
    </source>
</reference>
<evidence type="ECO:0000313" key="4">
    <source>
        <dbReference type="Proteomes" id="UP000632858"/>
    </source>
</evidence>
<accession>A0A917FK38</accession>
<dbReference type="NCBIfam" id="NF009150">
    <property type="entry name" value="PRK12497.1-3"/>
    <property type="match status" value="1"/>
</dbReference>
<protein>
    <recommendedName>
        <fullName evidence="2">UPF0102 protein GCM10010960_09650</fullName>
    </recommendedName>
</protein>
<dbReference type="AlphaFoldDB" id="A0A917FK38"/>
<dbReference type="NCBIfam" id="TIGR00252">
    <property type="entry name" value="YraN family protein"/>
    <property type="match status" value="1"/>
</dbReference>
<dbReference type="SUPFAM" id="SSF52980">
    <property type="entry name" value="Restriction endonuclease-like"/>
    <property type="match status" value="1"/>
</dbReference>
<sequence length="115" mass="12937">MAEDAALAFLTARGLTLLERNARFSVGELDLILLHGDTLVFAEVRQRKSEAFGGAAQSIDARKRRKCALAAQCWLKRNPRFADASCRFDAVLLTGTEDDWRIEWIQGAFVFEDVF</sequence>
<dbReference type="InterPro" id="IPR011856">
    <property type="entry name" value="tRNA_endonuc-like_dom_sf"/>
</dbReference>
<dbReference type="InterPro" id="IPR003509">
    <property type="entry name" value="UPF0102_YraN-like"/>
</dbReference>
<dbReference type="EMBL" id="BMFO01000002">
    <property type="protein sequence ID" value="GGF89900.1"/>
    <property type="molecule type" value="Genomic_DNA"/>
</dbReference>
<dbReference type="GO" id="GO:0003676">
    <property type="term" value="F:nucleic acid binding"/>
    <property type="evidence" value="ECO:0007669"/>
    <property type="project" value="InterPro"/>
</dbReference>
<proteinExistence type="inferred from homology"/>
<keyword evidence="4" id="KW-1185">Reference proteome</keyword>
<dbReference type="HAMAP" id="MF_00048">
    <property type="entry name" value="UPF0102"/>
    <property type="match status" value="1"/>
</dbReference>
<dbReference type="Proteomes" id="UP000632858">
    <property type="component" value="Unassembled WGS sequence"/>
</dbReference>
<dbReference type="RefSeq" id="WP_229730188.1">
    <property type="nucleotide sequence ID" value="NZ_BMFO01000002.1"/>
</dbReference>
<name>A0A917FK38_9GAMM</name>
<dbReference type="Pfam" id="PF02021">
    <property type="entry name" value="UPF0102"/>
    <property type="match status" value="1"/>
</dbReference>
<evidence type="ECO:0000313" key="3">
    <source>
        <dbReference type="EMBL" id="GGF89900.1"/>
    </source>
</evidence>
<dbReference type="PANTHER" id="PTHR34039">
    <property type="entry name" value="UPF0102 PROTEIN YRAN"/>
    <property type="match status" value="1"/>
</dbReference>
<dbReference type="PANTHER" id="PTHR34039:SF1">
    <property type="entry name" value="UPF0102 PROTEIN YRAN"/>
    <property type="match status" value="1"/>
</dbReference>
<reference evidence="3" key="2">
    <citation type="submission" date="2020-09" db="EMBL/GenBank/DDBJ databases">
        <authorList>
            <person name="Sun Q."/>
            <person name="Zhou Y."/>
        </authorList>
    </citation>
    <scope>NUCLEOTIDE SEQUENCE</scope>
    <source>
        <strain evidence="3">CGMCC 1.12726</strain>
    </source>
</reference>
<gene>
    <name evidence="3" type="ORF">GCM10010960_09650</name>
</gene>
<evidence type="ECO:0000256" key="2">
    <source>
        <dbReference type="HAMAP-Rule" id="MF_00048"/>
    </source>
</evidence>
<comment type="caution">
    <text evidence="3">The sequence shown here is derived from an EMBL/GenBank/DDBJ whole genome shotgun (WGS) entry which is preliminary data.</text>
</comment>
<comment type="similarity">
    <text evidence="1 2">Belongs to the UPF0102 family.</text>
</comment>
<evidence type="ECO:0000256" key="1">
    <source>
        <dbReference type="ARBA" id="ARBA00006738"/>
    </source>
</evidence>
<dbReference type="Gene3D" id="3.40.1350.10">
    <property type="match status" value="1"/>
</dbReference>